<evidence type="ECO:0000256" key="2">
    <source>
        <dbReference type="ARBA" id="ARBA00022448"/>
    </source>
</evidence>
<dbReference type="OrthoDB" id="9996200at2759"/>
<dbReference type="GO" id="GO:0015031">
    <property type="term" value="P:protein transport"/>
    <property type="evidence" value="ECO:0007669"/>
    <property type="project" value="UniProtKB-KW"/>
</dbReference>
<evidence type="ECO:0000256" key="5">
    <source>
        <dbReference type="ARBA" id="ARBA00022989"/>
    </source>
</evidence>
<dbReference type="GO" id="GO:0005794">
    <property type="term" value="C:Golgi apparatus"/>
    <property type="evidence" value="ECO:0007669"/>
    <property type="project" value="TreeGrafter"/>
</dbReference>
<organism evidence="8 9">
    <name type="scientific">Adineta ricciae</name>
    <name type="common">Rotifer</name>
    <dbReference type="NCBI Taxonomy" id="249248"/>
    <lineage>
        <taxon>Eukaryota</taxon>
        <taxon>Metazoa</taxon>
        <taxon>Spiralia</taxon>
        <taxon>Gnathifera</taxon>
        <taxon>Rotifera</taxon>
        <taxon>Eurotatoria</taxon>
        <taxon>Bdelloidea</taxon>
        <taxon>Adinetida</taxon>
        <taxon>Adinetidae</taxon>
        <taxon>Adineta</taxon>
    </lineage>
</organism>
<comment type="subcellular location">
    <subcellularLocation>
        <location evidence="1">Membrane</location>
        <topology evidence="1">Single-pass type IV membrane protein</topology>
    </subcellularLocation>
</comment>
<protein>
    <submittedName>
        <fullName evidence="8">Uncharacterized protein</fullName>
    </submittedName>
</protein>
<name>A0A813URH0_ADIRI</name>
<dbReference type="Proteomes" id="UP000663852">
    <property type="component" value="Unassembled WGS sequence"/>
</dbReference>
<reference evidence="8" key="1">
    <citation type="submission" date="2021-02" db="EMBL/GenBank/DDBJ databases">
        <authorList>
            <person name="Nowell W R."/>
        </authorList>
    </citation>
    <scope>NUCLEOTIDE SEQUENCE</scope>
</reference>
<sequence length="485" mass="54338">MDSLLTQTSVLIRELQNDLLSYENSQDRTNDAACSDVVANKIQRLLEICDRLDILVNKEPAQRRAQSRQRVNEIKYDIRHYKSAFEGITAKKHQRDEAERQRDLLLQRKFTPSNTASNGETHINIDHSLEYSQRLDSVHAHVDGYLEQARLTLTNLQLQGSTLKNIHKKMISMANLLGLSSTVIHSIERRTASDWWLLFGGMIKFCFFKNIFQLVISTMTTAATTQFYQTHTMGCGASSDTSRVQEPTLNKKSVLPPIDPHPKKKIPSAKSNTSNDSGIEDSEPVFRTKPPGSKIPVPIDNLHVEHHQKSRLGHGETFDIIATPKPGSLAPLRHVPKFLMTNKPTPSVDSDLQAKIAAKQERASRKRQEIEEARRLASSRIGHRPIEKSTVPSISTPEPLPATTTSAYSSKHNERQQHLAMLRDKLRHTGSSNGFHDSMPSPHTPRTPRNDSVSSGMTDVANLTPRRGAPVIGATKPSNFKPVYD</sequence>
<accession>A0A813URH0</accession>
<dbReference type="Pfam" id="PF12352">
    <property type="entry name" value="V-SNARE_C"/>
    <property type="match status" value="1"/>
</dbReference>
<dbReference type="GO" id="GO:0012507">
    <property type="term" value="C:ER to Golgi transport vesicle membrane"/>
    <property type="evidence" value="ECO:0007669"/>
    <property type="project" value="TreeGrafter"/>
</dbReference>
<dbReference type="PANTHER" id="PTHR21230:SF1">
    <property type="entry name" value="GOLGI SNAP RECEPTOR COMPLEX MEMBER 2"/>
    <property type="match status" value="1"/>
</dbReference>
<feature type="region of interest" description="Disordered" evidence="7">
    <location>
        <begin position="386"/>
        <end position="415"/>
    </location>
</feature>
<dbReference type="AlphaFoldDB" id="A0A813URH0"/>
<keyword evidence="5" id="KW-1133">Transmembrane helix</keyword>
<evidence type="ECO:0000256" key="1">
    <source>
        <dbReference type="ARBA" id="ARBA00004211"/>
    </source>
</evidence>
<proteinExistence type="predicted"/>
<comment type="caution">
    <text evidence="8">The sequence shown here is derived from an EMBL/GenBank/DDBJ whole genome shotgun (WGS) entry which is preliminary data.</text>
</comment>
<evidence type="ECO:0000313" key="8">
    <source>
        <dbReference type="EMBL" id="CAF0831257.1"/>
    </source>
</evidence>
<keyword evidence="2" id="KW-0813">Transport</keyword>
<feature type="compositionally biased region" description="Polar residues" evidence="7">
    <location>
        <begin position="235"/>
        <end position="251"/>
    </location>
</feature>
<gene>
    <name evidence="8" type="ORF">EDS130_LOCUS6351</name>
</gene>
<dbReference type="GO" id="GO:0000149">
    <property type="term" value="F:SNARE binding"/>
    <property type="evidence" value="ECO:0007669"/>
    <property type="project" value="TreeGrafter"/>
</dbReference>
<dbReference type="GO" id="GO:0031201">
    <property type="term" value="C:SNARE complex"/>
    <property type="evidence" value="ECO:0007669"/>
    <property type="project" value="TreeGrafter"/>
</dbReference>
<feature type="compositionally biased region" description="Polar residues" evidence="7">
    <location>
        <begin position="390"/>
        <end position="410"/>
    </location>
</feature>
<dbReference type="CDD" id="cd15863">
    <property type="entry name" value="SNARE_GS27"/>
    <property type="match status" value="1"/>
</dbReference>
<evidence type="ECO:0000256" key="6">
    <source>
        <dbReference type="ARBA" id="ARBA00023136"/>
    </source>
</evidence>
<feature type="region of interest" description="Disordered" evidence="7">
    <location>
        <begin position="235"/>
        <end position="296"/>
    </location>
</feature>
<dbReference type="EMBL" id="CAJNOJ010000018">
    <property type="protein sequence ID" value="CAF0831257.1"/>
    <property type="molecule type" value="Genomic_DNA"/>
</dbReference>
<dbReference type="GO" id="GO:0005789">
    <property type="term" value="C:endoplasmic reticulum membrane"/>
    <property type="evidence" value="ECO:0007669"/>
    <property type="project" value="TreeGrafter"/>
</dbReference>
<dbReference type="PANTHER" id="PTHR21230">
    <property type="entry name" value="VESICLE TRANSPORT V-SNARE PROTEIN VTI1-RELATED"/>
    <property type="match status" value="1"/>
</dbReference>
<dbReference type="GO" id="GO:0005484">
    <property type="term" value="F:SNAP receptor activity"/>
    <property type="evidence" value="ECO:0007669"/>
    <property type="project" value="TreeGrafter"/>
</dbReference>
<keyword evidence="6" id="KW-0472">Membrane</keyword>
<evidence type="ECO:0000313" key="9">
    <source>
        <dbReference type="Proteomes" id="UP000663852"/>
    </source>
</evidence>
<keyword evidence="3" id="KW-0812">Transmembrane</keyword>
<evidence type="ECO:0000256" key="3">
    <source>
        <dbReference type="ARBA" id="ARBA00022692"/>
    </source>
</evidence>
<feature type="region of interest" description="Disordered" evidence="7">
    <location>
        <begin position="427"/>
        <end position="485"/>
    </location>
</feature>
<evidence type="ECO:0000256" key="4">
    <source>
        <dbReference type="ARBA" id="ARBA00022927"/>
    </source>
</evidence>
<dbReference type="GO" id="GO:0006906">
    <property type="term" value="P:vesicle fusion"/>
    <property type="evidence" value="ECO:0007669"/>
    <property type="project" value="TreeGrafter"/>
</dbReference>
<dbReference type="GO" id="GO:0031902">
    <property type="term" value="C:late endosome membrane"/>
    <property type="evidence" value="ECO:0007669"/>
    <property type="project" value="TreeGrafter"/>
</dbReference>
<keyword evidence="4" id="KW-0653">Protein transport</keyword>
<evidence type="ECO:0000256" key="7">
    <source>
        <dbReference type="SAM" id="MobiDB-lite"/>
    </source>
</evidence>